<keyword evidence="1" id="KW-0812">Transmembrane</keyword>
<protein>
    <submittedName>
        <fullName evidence="2">Uncharacterized protein</fullName>
    </submittedName>
</protein>
<accession>A0A0F9U1R0</accession>
<dbReference type="EMBL" id="LAZR01000158">
    <property type="protein sequence ID" value="KKN85489.1"/>
    <property type="molecule type" value="Genomic_DNA"/>
</dbReference>
<proteinExistence type="predicted"/>
<name>A0A0F9U1R0_9ZZZZ</name>
<evidence type="ECO:0000313" key="2">
    <source>
        <dbReference type="EMBL" id="KKN85489.1"/>
    </source>
</evidence>
<organism evidence="2">
    <name type="scientific">marine sediment metagenome</name>
    <dbReference type="NCBI Taxonomy" id="412755"/>
    <lineage>
        <taxon>unclassified sequences</taxon>
        <taxon>metagenomes</taxon>
        <taxon>ecological metagenomes</taxon>
    </lineage>
</organism>
<keyword evidence="1" id="KW-1133">Transmembrane helix</keyword>
<gene>
    <name evidence="2" type="ORF">LCGC14_0278120</name>
</gene>
<comment type="caution">
    <text evidence="2">The sequence shown here is derived from an EMBL/GenBank/DDBJ whole genome shotgun (WGS) entry which is preliminary data.</text>
</comment>
<keyword evidence="1" id="KW-0472">Membrane</keyword>
<dbReference type="AlphaFoldDB" id="A0A0F9U1R0"/>
<reference evidence="2" key="1">
    <citation type="journal article" date="2015" name="Nature">
        <title>Complex archaea that bridge the gap between prokaryotes and eukaryotes.</title>
        <authorList>
            <person name="Spang A."/>
            <person name="Saw J.H."/>
            <person name="Jorgensen S.L."/>
            <person name="Zaremba-Niedzwiedzka K."/>
            <person name="Martijn J."/>
            <person name="Lind A.E."/>
            <person name="van Eijk R."/>
            <person name="Schleper C."/>
            <person name="Guy L."/>
            <person name="Ettema T.J."/>
        </authorList>
    </citation>
    <scope>NUCLEOTIDE SEQUENCE</scope>
</reference>
<feature type="transmembrane region" description="Helical" evidence="1">
    <location>
        <begin position="58"/>
        <end position="76"/>
    </location>
</feature>
<sequence length="81" mass="9634">MRELDQPLEYSGEVFRYREQLVGFGDGGTYKDINEEEIQDFINEYTYDRPLKSWPGPWRWILLLGVATVLFIILYFSNYGT</sequence>
<evidence type="ECO:0000256" key="1">
    <source>
        <dbReference type="SAM" id="Phobius"/>
    </source>
</evidence>